<keyword evidence="1" id="KW-0472">Membrane</keyword>
<dbReference type="Proteomes" id="UP000177610">
    <property type="component" value="Unassembled WGS sequence"/>
</dbReference>
<comment type="caution">
    <text evidence="2">The sequence shown here is derived from an EMBL/GenBank/DDBJ whole genome shotgun (WGS) entry which is preliminary data.</text>
</comment>
<dbReference type="AlphaFoldDB" id="A0A1F5N9L7"/>
<dbReference type="EMBL" id="MFEH01000001">
    <property type="protein sequence ID" value="OGE74329.1"/>
    <property type="molecule type" value="Genomic_DNA"/>
</dbReference>
<dbReference type="PANTHER" id="PTHR40278">
    <property type="entry name" value="DNA UTILIZATION PROTEIN HOFN"/>
    <property type="match status" value="1"/>
</dbReference>
<evidence type="ECO:0000313" key="3">
    <source>
        <dbReference type="Proteomes" id="UP000177610"/>
    </source>
</evidence>
<evidence type="ECO:0000256" key="1">
    <source>
        <dbReference type="SAM" id="Phobius"/>
    </source>
</evidence>
<keyword evidence="1" id="KW-1133">Transmembrane helix</keyword>
<dbReference type="InterPro" id="IPR052534">
    <property type="entry name" value="Extracell_DNA_Util/SecSys_Comp"/>
</dbReference>
<dbReference type="STRING" id="1817821.A2717_02195"/>
<proteinExistence type="predicted"/>
<organism evidence="2 3">
    <name type="scientific">Candidatus Doudnabacteria bacterium RIFCSPHIGHO2_01_FULL_41_86</name>
    <dbReference type="NCBI Taxonomy" id="1817821"/>
    <lineage>
        <taxon>Bacteria</taxon>
        <taxon>Candidatus Doudnaibacteriota</taxon>
    </lineage>
</organism>
<feature type="transmembrane region" description="Helical" evidence="1">
    <location>
        <begin position="27"/>
        <end position="45"/>
    </location>
</feature>
<accession>A0A1F5N9L7</accession>
<reference evidence="2 3" key="1">
    <citation type="journal article" date="2016" name="Nat. Commun.">
        <title>Thousands of microbial genomes shed light on interconnected biogeochemical processes in an aquifer system.</title>
        <authorList>
            <person name="Anantharaman K."/>
            <person name="Brown C.T."/>
            <person name="Hug L.A."/>
            <person name="Sharon I."/>
            <person name="Castelle C.J."/>
            <person name="Probst A.J."/>
            <person name="Thomas B.C."/>
            <person name="Singh A."/>
            <person name="Wilkins M.J."/>
            <person name="Karaoz U."/>
            <person name="Brodie E.L."/>
            <person name="Williams K.H."/>
            <person name="Hubbard S.S."/>
            <person name="Banfield J.F."/>
        </authorList>
    </citation>
    <scope>NUCLEOTIDE SEQUENCE [LARGE SCALE GENOMIC DNA]</scope>
</reference>
<gene>
    <name evidence="2" type="ORF">A2717_02195</name>
</gene>
<keyword evidence="1" id="KW-0812">Transmembrane</keyword>
<evidence type="ECO:0008006" key="4">
    <source>
        <dbReference type="Google" id="ProtNLM"/>
    </source>
</evidence>
<sequence length="185" mass="21278">MKQINLLPKTEQRELRLTFFNDELIRFWVWILISLMLFVSLTYIAKAYLSAQVADTEGQIAISEQVLKSSDNELLKAQVETLNQEINAIKNLHNQHRFWSIALEELAKMLSPDISLDSVIIDRATGKAEIIGVAGSRESVLKFWADVHKSEYFYNINFPLSNLEKPILDPFTFSFSIKEDKIKSP</sequence>
<protein>
    <recommendedName>
        <fullName evidence="4">Fimbrial assembly protein</fullName>
    </recommendedName>
</protein>
<name>A0A1F5N9L7_9BACT</name>
<dbReference type="PANTHER" id="PTHR40278:SF1">
    <property type="entry name" value="DNA UTILIZATION PROTEIN HOFN"/>
    <property type="match status" value="1"/>
</dbReference>
<evidence type="ECO:0000313" key="2">
    <source>
        <dbReference type="EMBL" id="OGE74329.1"/>
    </source>
</evidence>